<organism evidence="2 3">
    <name type="scientific">Adlercreutzia mucosicola</name>
    <dbReference type="NCBI Taxonomy" id="580026"/>
    <lineage>
        <taxon>Bacteria</taxon>
        <taxon>Bacillati</taxon>
        <taxon>Actinomycetota</taxon>
        <taxon>Coriobacteriia</taxon>
        <taxon>Eggerthellales</taxon>
        <taxon>Eggerthellaceae</taxon>
        <taxon>Adlercreutzia</taxon>
    </lineage>
</organism>
<dbReference type="InterPro" id="IPR050662">
    <property type="entry name" value="Sec-metab_biosynth-thioest"/>
</dbReference>
<dbReference type="SUPFAM" id="SSF56281">
    <property type="entry name" value="Metallo-hydrolase/oxidoreductase"/>
    <property type="match status" value="1"/>
</dbReference>
<dbReference type="Gene3D" id="3.60.15.10">
    <property type="entry name" value="Ribonuclease Z/Hydroxyacylglutathione hydrolase-like"/>
    <property type="match status" value="1"/>
</dbReference>
<dbReference type="InterPro" id="IPR036866">
    <property type="entry name" value="RibonucZ/Hydroxyglut_hydro"/>
</dbReference>
<evidence type="ECO:0000259" key="1">
    <source>
        <dbReference type="SMART" id="SM00849"/>
    </source>
</evidence>
<accession>A0A6N8JLH9</accession>
<protein>
    <submittedName>
        <fullName evidence="2">MBL fold metallo-hydrolase</fullName>
    </submittedName>
</protein>
<sequence>MLWRRKRVASRWPRRARCRRSKACPRCARAADDGRAPVVEQVCDDPAIYRIRLPFANLGAGEANCHVLHDDGQWLIVDAGAAGLGNARRLQTALRDLSVDFSACQVLLTHGHFDHAGVLSSILPASVPLCLSRVAVVAREPARLGHIQGEFRREMRALGASFEDACTYGACNAETVAFPLGRFSYRFVAEGDEVSVGRCRFRVLETPGHTPDHLCWYEPDRGILFAGDHVLPAATPAVDAHPDGVDGFGLYLRHLRRVRDLPVRLGLFGHGDPERDGAALARRVDTLIARKQSRAKAVRAFLCDRRGASGEEVARCALAGLSEASWYATRPMARYYFMLEALVVLRHLRVTGKIEHCAAPH</sequence>
<dbReference type="GO" id="GO:0016787">
    <property type="term" value="F:hydrolase activity"/>
    <property type="evidence" value="ECO:0007669"/>
    <property type="project" value="UniProtKB-KW"/>
</dbReference>
<comment type="caution">
    <text evidence="2">The sequence shown here is derived from an EMBL/GenBank/DDBJ whole genome shotgun (WGS) entry which is preliminary data.</text>
</comment>
<dbReference type="PANTHER" id="PTHR23131">
    <property type="entry name" value="ENDORIBONUCLEASE LACTB2"/>
    <property type="match status" value="1"/>
</dbReference>
<reference evidence="2 3" key="1">
    <citation type="submission" date="2019-12" db="EMBL/GenBank/DDBJ databases">
        <title>Microbes associate with the intestines of laboratory mice.</title>
        <authorList>
            <person name="Navarre W."/>
            <person name="Wong E."/>
        </authorList>
    </citation>
    <scope>NUCLEOTIDE SEQUENCE [LARGE SCALE GENOMIC DNA]</scope>
    <source>
        <strain evidence="2 3">NM66_B29</strain>
    </source>
</reference>
<dbReference type="SMART" id="SM00849">
    <property type="entry name" value="Lactamase_B"/>
    <property type="match status" value="1"/>
</dbReference>
<gene>
    <name evidence="2" type="ORF">GKZ27_04485</name>
</gene>
<name>A0A6N8JLH9_9ACTN</name>
<dbReference type="InterPro" id="IPR001279">
    <property type="entry name" value="Metallo-B-lactamas"/>
</dbReference>
<dbReference type="Pfam" id="PF00753">
    <property type="entry name" value="Lactamase_B"/>
    <property type="match status" value="1"/>
</dbReference>
<evidence type="ECO:0000313" key="3">
    <source>
        <dbReference type="Proteomes" id="UP000463388"/>
    </source>
</evidence>
<proteinExistence type="predicted"/>
<dbReference type="Proteomes" id="UP000463388">
    <property type="component" value="Unassembled WGS sequence"/>
</dbReference>
<keyword evidence="2" id="KW-0378">Hydrolase</keyword>
<dbReference type="AlphaFoldDB" id="A0A6N8JLH9"/>
<evidence type="ECO:0000313" key="2">
    <source>
        <dbReference type="EMBL" id="MVX60718.1"/>
    </source>
</evidence>
<dbReference type="EMBL" id="WSRR01000007">
    <property type="protein sequence ID" value="MVX60718.1"/>
    <property type="molecule type" value="Genomic_DNA"/>
</dbReference>
<feature type="domain" description="Metallo-beta-lactamase" evidence="1">
    <location>
        <begin position="62"/>
        <end position="270"/>
    </location>
</feature>
<keyword evidence="3" id="KW-1185">Reference proteome</keyword>